<dbReference type="STRING" id="301148.B4135_3956"/>
<dbReference type="EMBL" id="LQYT01000133">
    <property type="protein sequence ID" value="KYD09045.1"/>
    <property type="molecule type" value="Genomic_DNA"/>
</dbReference>
<proteinExistence type="predicted"/>
<dbReference type="Proteomes" id="UP000075683">
    <property type="component" value="Unassembled WGS sequence"/>
</dbReference>
<sequence length="111" mass="12393">MKSFWNGKGRFIFMPITRIFRTGPAFLERSSDDKKFRPAISEEPGCAGLPFSACIRPRLSRNMEASATPPGEKQTAWLPDPPGGLRKIRPNRIGAFQRLAPYYPILSGGKI</sequence>
<evidence type="ECO:0000256" key="1">
    <source>
        <dbReference type="SAM" id="MobiDB-lite"/>
    </source>
</evidence>
<evidence type="ECO:0000313" key="3">
    <source>
        <dbReference type="Proteomes" id="UP000075683"/>
    </source>
</evidence>
<evidence type="ECO:0000313" key="2">
    <source>
        <dbReference type="EMBL" id="KYD09045.1"/>
    </source>
</evidence>
<gene>
    <name evidence="2" type="ORF">B4135_3956</name>
</gene>
<name>A0A150L9W3_9BACI</name>
<protein>
    <submittedName>
        <fullName evidence="2">Uncharacterized protein</fullName>
    </submittedName>
</protein>
<feature type="region of interest" description="Disordered" evidence="1">
    <location>
        <begin position="63"/>
        <end position="84"/>
    </location>
</feature>
<comment type="caution">
    <text evidence="2">The sequence shown here is derived from an EMBL/GenBank/DDBJ whole genome shotgun (WGS) entry which is preliminary data.</text>
</comment>
<organism evidence="2 3">
    <name type="scientific">Caldibacillus debilis</name>
    <dbReference type="NCBI Taxonomy" id="301148"/>
    <lineage>
        <taxon>Bacteria</taxon>
        <taxon>Bacillati</taxon>
        <taxon>Bacillota</taxon>
        <taxon>Bacilli</taxon>
        <taxon>Bacillales</taxon>
        <taxon>Bacillaceae</taxon>
        <taxon>Caldibacillus</taxon>
    </lineage>
</organism>
<dbReference type="AlphaFoldDB" id="A0A150L9W3"/>
<accession>A0A150L9W3</accession>
<reference evidence="2 3" key="1">
    <citation type="submission" date="2016-01" db="EMBL/GenBank/DDBJ databases">
        <title>Draft Genome Sequences of Seven Thermophilic Sporeformers Isolated from Foods.</title>
        <authorList>
            <person name="Berendsen E.M."/>
            <person name="Wells-Bennik M.H."/>
            <person name="Krawcyk A.O."/>
            <person name="De Jong A."/>
            <person name="Holsappel S."/>
            <person name="Eijlander R.T."/>
            <person name="Kuipers O.P."/>
        </authorList>
    </citation>
    <scope>NUCLEOTIDE SEQUENCE [LARGE SCALE GENOMIC DNA]</scope>
    <source>
        <strain evidence="2 3">B4135</strain>
    </source>
</reference>